<reference evidence="1" key="1">
    <citation type="journal article" date="2015" name="Nature">
        <title>Complex archaea that bridge the gap between prokaryotes and eukaryotes.</title>
        <authorList>
            <person name="Spang A."/>
            <person name="Saw J.H."/>
            <person name="Jorgensen S.L."/>
            <person name="Zaremba-Niedzwiedzka K."/>
            <person name="Martijn J."/>
            <person name="Lind A.E."/>
            <person name="van Eijk R."/>
            <person name="Schleper C."/>
            <person name="Guy L."/>
            <person name="Ettema T.J."/>
        </authorList>
    </citation>
    <scope>NUCLEOTIDE SEQUENCE</scope>
</reference>
<sequence length="77" mass="8869">MENEWSESCISEYAYLVARGVRPMAIVGYIKADKDLMLQAASRLELRLDRRSCRPVRGSSQRQCRRLRLRGGAVGRR</sequence>
<organism evidence="1">
    <name type="scientific">marine sediment metagenome</name>
    <dbReference type="NCBI Taxonomy" id="412755"/>
    <lineage>
        <taxon>unclassified sequences</taxon>
        <taxon>metagenomes</taxon>
        <taxon>ecological metagenomes</taxon>
    </lineage>
</organism>
<name>A0A0F9MVI2_9ZZZZ</name>
<protein>
    <submittedName>
        <fullName evidence="1">Uncharacterized protein</fullName>
    </submittedName>
</protein>
<dbReference type="AlphaFoldDB" id="A0A0F9MVI2"/>
<feature type="non-terminal residue" evidence="1">
    <location>
        <position position="77"/>
    </location>
</feature>
<gene>
    <name evidence="1" type="ORF">LCGC14_1337490</name>
</gene>
<proteinExistence type="predicted"/>
<evidence type="ECO:0000313" key="1">
    <source>
        <dbReference type="EMBL" id="KKM80665.1"/>
    </source>
</evidence>
<comment type="caution">
    <text evidence="1">The sequence shown here is derived from an EMBL/GenBank/DDBJ whole genome shotgun (WGS) entry which is preliminary data.</text>
</comment>
<accession>A0A0F9MVI2</accession>
<dbReference type="EMBL" id="LAZR01008144">
    <property type="protein sequence ID" value="KKM80665.1"/>
    <property type="molecule type" value="Genomic_DNA"/>
</dbReference>